<evidence type="ECO:0000256" key="1">
    <source>
        <dbReference type="ARBA" id="ARBA00001922"/>
    </source>
</evidence>
<reference evidence="6" key="1">
    <citation type="journal article" date="2014" name="Front. Microbiol.">
        <title>High frequency of phylogenetically diverse reductive dehalogenase-homologous genes in deep subseafloor sedimentary metagenomes.</title>
        <authorList>
            <person name="Kawai M."/>
            <person name="Futagami T."/>
            <person name="Toyoda A."/>
            <person name="Takaki Y."/>
            <person name="Nishi S."/>
            <person name="Hori S."/>
            <person name="Arai W."/>
            <person name="Tsubouchi T."/>
            <person name="Morono Y."/>
            <person name="Uchiyama I."/>
            <person name="Ito T."/>
            <person name="Fujiyama A."/>
            <person name="Inagaki F."/>
            <person name="Takami H."/>
        </authorList>
    </citation>
    <scope>NUCLEOTIDE SEQUENCE</scope>
    <source>
        <strain evidence="6">Expedition CK06-06</strain>
    </source>
</reference>
<protein>
    <recommendedName>
        <fullName evidence="5">Ribonucleotide reductase large subunit N-terminal domain-containing protein</fullName>
    </recommendedName>
</protein>
<dbReference type="PANTHER" id="PTHR43371">
    <property type="entry name" value="VITAMIN B12-DEPENDENT RIBONUCLEOTIDE REDUCTASE"/>
    <property type="match status" value="1"/>
</dbReference>
<evidence type="ECO:0000313" key="6">
    <source>
        <dbReference type="EMBL" id="GAJ10732.1"/>
    </source>
</evidence>
<dbReference type="InterPro" id="IPR008926">
    <property type="entry name" value="RNR_R1-su_N"/>
</dbReference>
<dbReference type="GO" id="GO:0009263">
    <property type="term" value="P:deoxyribonucleotide biosynthetic process"/>
    <property type="evidence" value="ECO:0007669"/>
    <property type="project" value="InterPro"/>
</dbReference>
<organism evidence="6">
    <name type="scientific">marine sediment metagenome</name>
    <dbReference type="NCBI Taxonomy" id="412755"/>
    <lineage>
        <taxon>unclassified sequences</taxon>
        <taxon>metagenomes</taxon>
        <taxon>ecological metagenomes</taxon>
    </lineage>
</organism>
<feature type="non-terminal residue" evidence="6">
    <location>
        <position position="1"/>
    </location>
</feature>
<sequence>IDTARLKIQPASGVNLTENALHVLQKRYLKKDKQGQVIETPEEMFGRVAQAIASAELIYDPKADVKVREEEFYQLMANLEFLPNSPTLMNAGRELGQLSACFVLPIEESRGNWLVGWDIPGSPLTRVSTTSFNVVMSVKSR</sequence>
<gene>
    <name evidence="6" type="ORF">S12H4_43796</name>
</gene>
<keyword evidence="2" id="KW-0846">Cobalamin</keyword>
<dbReference type="Pfam" id="PF00317">
    <property type="entry name" value="Ribonuc_red_lgN"/>
    <property type="match status" value="1"/>
</dbReference>
<evidence type="ECO:0000256" key="3">
    <source>
        <dbReference type="ARBA" id="ARBA00023002"/>
    </source>
</evidence>
<dbReference type="SUPFAM" id="SSF48168">
    <property type="entry name" value="R1 subunit of ribonucleotide reductase, N-terminal domain"/>
    <property type="match status" value="1"/>
</dbReference>
<keyword evidence="3" id="KW-0560">Oxidoreductase</keyword>
<comment type="caution">
    <text evidence="6">The sequence shown here is derived from an EMBL/GenBank/DDBJ whole genome shotgun (WGS) entry which is preliminary data.</text>
</comment>
<dbReference type="GO" id="GO:0005524">
    <property type="term" value="F:ATP binding"/>
    <property type="evidence" value="ECO:0007669"/>
    <property type="project" value="InterPro"/>
</dbReference>
<dbReference type="GO" id="GO:0004748">
    <property type="term" value="F:ribonucleoside-diphosphate reductase activity, thioredoxin disulfide as acceptor"/>
    <property type="evidence" value="ECO:0007669"/>
    <property type="project" value="InterPro"/>
</dbReference>
<dbReference type="AlphaFoldDB" id="X1V4K0"/>
<accession>X1V4K0</accession>
<evidence type="ECO:0000259" key="5">
    <source>
        <dbReference type="Pfam" id="PF00317"/>
    </source>
</evidence>
<evidence type="ECO:0000256" key="4">
    <source>
        <dbReference type="ARBA" id="ARBA00023285"/>
    </source>
</evidence>
<proteinExistence type="predicted"/>
<dbReference type="PANTHER" id="PTHR43371:SF1">
    <property type="entry name" value="RIBONUCLEOSIDE-DIPHOSPHATE REDUCTASE"/>
    <property type="match status" value="1"/>
</dbReference>
<dbReference type="Gene3D" id="3.20.70.20">
    <property type="match status" value="1"/>
</dbReference>
<feature type="domain" description="Ribonucleotide reductase large subunit N-terminal" evidence="5">
    <location>
        <begin position="15"/>
        <end position="96"/>
    </location>
</feature>
<dbReference type="InterPro" id="IPR013509">
    <property type="entry name" value="RNR_lsu_N"/>
</dbReference>
<dbReference type="EMBL" id="BARW01026920">
    <property type="protein sequence ID" value="GAJ10732.1"/>
    <property type="molecule type" value="Genomic_DNA"/>
</dbReference>
<evidence type="ECO:0000256" key="2">
    <source>
        <dbReference type="ARBA" id="ARBA00022628"/>
    </source>
</evidence>
<dbReference type="GO" id="GO:0031419">
    <property type="term" value="F:cobalamin binding"/>
    <property type="evidence" value="ECO:0007669"/>
    <property type="project" value="UniProtKB-KW"/>
</dbReference>
<name>X1V4K0_9ZZZZ</name>
<dbReference type="InterPro" id="IPR050862">
    <property type="entry name" value="RdRp_reductase_class-2"/>
</dbReference>
<keyword evidence="4" id="KW-0170">Cobalt</keyword>
<comment type="cofactor">
    <cofactor evidence="1">
        <name>adenosylcob(III)alamin</name>
        <dbReference type="ChEBI" id="CHEBI:18408"/>
    </cofactor>
</comment>